<proteinExistence type="inferred from homology"/>
<comment type="similarity">
    <text evidence="1">Belongs to the bacterial solute-binding protein 3 family.</text>
</comment>
<evidence type="ECO:0000256" key="2">
    <source>
        <dbReference type="ARBA" id="ARBA00022729"/>
    </source>
</evidence>
<dbReference type="PANTHER" id="PTHR35936:SF25">
    <property type="entry name" value="ABC TRANSPORTER SUBSTRATE-BINDING PROTEIN"/>
    <property type="match status" value="1"/>
</dbReference>
<sequence length="265" mass="30620">MKNLILMLSLLFAVVNNASAHAWRTLTIATTEYPPYTSTDMEHNGYINHIISEAFLRVGVDVVYETMSWEDAIASAKDGRYDAVSYANFTRVYSVDFWQSEPITSESLVFTANEELSLDQWENLQQLKQYKIGVTKGYAYTDELFAFFKQAPNTVTFDTDKDGLNAVIANDIQLFPIDELTAWYLLERDFTTFDRDEIKMLKPFISTVTTHLLIPRKSQDGELILALFNKGLRKLAMEGKLDRYKTLLREGYYQHPDKPVNFDRR</sequence>
<dbReference type="PANTHER" id="PTHR35936">
    <property type="entry name" value="MEMBRANE-BOUND LYTIC MUREIN TRANSGLYCOSYLASE F"/>
    <property type="match status" value="1"/>
</dbReference>
<dbReference type="AlphaFoldDB" id="A0A2S9V538"/>
<dbReference type="Pfam" id="PF00497">
    <property type="entry name" value="SBP_bac_3"/>
    <property type="match status" value="1"/>
</dbReference>
<dbReference type="SMART" id="SM00062">
    <property type="entry name" value="PBPb"/>
    <property type="match status" value="1"/>
</dbReference>
<evidence type="ECO:0000256" key="1">
    <source>
        <dbReference type="ARBA" id="ARBA00010333"/>
    </source>
</evidence>
<dbReference type="OrthoDB" id="5296159at2"/>
<reference evidence="6" key="1">
    <citation type="journal article" date="2020" name="Int. J. Syst. Evol. Microbiol.">
        <title>Alteromonas alba sp. nov., a marine bacterium isolated from the seawater of the West Pacific Ocean.</title>
        <authorList>
            <person name="Sun C."/>
            <person name="Wu Y.-H."/>
            <person name="Xamxidin M."/>
            <person name="Cheng H."/>
            <person name="Xu X.-W."/>
        </authorList>
    </citation>
    <scope>NUCLEOTIDE SEQUENCE [LARGE SCALE GENOMIC DNA]</scope>
    <source>
        <strain evidence="6">190</strain>
    </source>
</reference>
<feature type="chain" id="PRO_5015702438" evidence="3">
    <location>
        <begin position="23"/>
        <end position="265"/>
    </location>
</feature>
<evidence type="ECO:0000256" key="3">
    <source>
        <dbReference type="SAM" id="SignalP"/>
    </source>
</evidence>
<accession>A0A2S9V538</accession>
<keyword evidence="6" id="KW-1185">Reference proteome</keyword>
<dbReference type="Gene3D" id="3.40.190.10">
    <property type="entry name" value="Periplasmic binding protein-like II"/>
    <property type="match status" value="2"/>
</dbReference>
<dbReference type="Proteomes" id="UP000238949">
    <property type="component" value="Unassembled WGS sequence"/>
</dbReference>
<evidence type="ECO:0000313" key="5">
    <source>
        <dbReference type="EMBL" id="PRO71580.1"/>
    </source>
</evidence>
<feature type="signal peptide" evidence="3">
    <location>
        <begin position="1"/>
        <end position="22"/>
    </location>
</feature>
<comment type="caution">
    <text evidence="5">The sequence shown here is derived from an EMBL/GenBank/DDBJ whole genome shotgun (WGS) entry which is preliminary data.</text>
</comment>
<dbReference type="EMBL" id="PVNP01000204">
    <property type="protein sequence ID" value="PRO71580.1"/>
    <property type="molecule type" value="Genomic_DNA"/>
</dbReference>
<keyword evidence="2 3" id="KW-0732">Signal</keyword>
<gene>
    <name evidence="5" type="ORF">C6Y40_21745</name>
</gene>
<evidence type="ECO:0000259" key="4">
    <source>
        <dbReference type="SMART" id="SM00062"/>
    </source>
</evidence>
<dbReference type="SUPFAM" id="SSF53850">
    <property type="entry name" value="Periplasmic binding protein-like II"/>
    <property type="match status" value="1"/>
</dbReference>
<feature type="domain" description="Solute-binding protein family 3/N-terminal" evidence="4">
    <location>
        <begin position="25"/>
        <end position="256"/>
    </location>
</feature>
<evidence type="ECO:0000313" key="6">
    <source>
        <dbReference type="Proteomes" id="UP000238949"/>
    </source>
</evidence>
<organism evidence="5 6">
    <name type="scientific">Alteromonas alba</name>
    <dbReference type="NCBI Taxonomy" id="2079529"/>
    <lineage>
        <taxon>Bacteria</taxon>
        <taxon>Pseudomonadati</taxon>
        <taxon>Pseudomonadota</taxon>
        <taxon>Gammaproteobacteria</taxon>
        <taxon>Alteromonadales</taxon>
        <taxon>Alteromonadaceae</taxon>
        <taxon>Alteromonas/Salinimonas group</taxon>
        <taxon>Alteromonas</taxon>
    </lineage>
</organism>
<dbReference type="InterPro" id="IPR001638">
    <property type="entry name" value="Solute-binding_3/MltF_N"/>
</dbReference>
<dbReference type="RefSeq" id="WP_105936504.1">
    <property type="nucleotide sequence ID" value="NZ_PVNP01000204.1"/>
</dbReference>
<name>A0A2S9V538_9ALTE</name>
<protein>
    <submittedName>
        <fullName evidence="5">ABC transporter substrate-binding protein</fullName>
    </submittedName>
</protein>